<dbReference type="EMBL" id="FNXY01000002">
    <property type="protein sequence ID" value="SEI54704.1"/>
    <property type="molecule type" value="Genomic_DNA"/>
</dbReference>
<keyword evidence="1" id="KW-0472">Membrane</keyword>
<gene>
    <name evidence="2" type="ORF">SAMN04487995_1286</name>
</gene>
<dbReference type="STRING" id="408657.SAMN04487995_1286"/>
<accession>A0A1H6RMY8</accession>
<name>A0A1H6RMY8_9BACT</name>
<keyword evidence="1" id="KW-1133">Transmembrane helix</keyword>
<dbReference type="AlphaFoldDB" id="A0A1H6RMY8"/>
<reference evidence="2 3" key="1">
    <citation type="submission" date="2016-10" db="EMBL/GenBank/DDBJ databases">
        <authorList>
            <person name="de Groot N.N."/>
        </authorList>
    </citation>
    <scope>NUCLEOTIDE SEQUENCE [LARGE SCALE GENOMIC DNA]</scope>
    <source>
        <strain evidence="2 3">DSM 19938</strain>
    </source>
</reference>
<keyword evidence="3" id="KW-1185">Reference proteome</keyword>
<protein>
    <submittedName>
        <fullName evidence="2">Uncharacterized protein</fullName>
    </submittedName>
</protein>
<evidence type="ECO:0000313" key="2">
    <source>
        <dbReference type="EMBL" id="SEI54704.1"/>
    </source>
</evidence>
<evidence type="ECO:0000313" key="3">
    <source>
        <dbReference type="Proteomes" id="UP000199532"/>
    </source>
</evidence>
<proteinExistence type="predicted"/>
<sequence>MSKKNILSKTTIIWISTVLAVFAGTGIWAWKRFGPSQGTTYQEISTLPVAVTIDSASNACDLTVRRYKQIGREMQFELAANAGGLAPYRVEISQNGKIQRFERVPHRVSMWLTLENLNLNAGKTTIKVISLGQPGCETTAEFEYNKTQESEILAAEKWIRQGSKDNWLDIRPVVKNNKIYLKDFANYQDGRTRVIMIDNIVVAGLENGVEVQPGYLYTVTAKWIDAPYNDWWNSLKNRALRQQNIWISPQGLKKENSALTKIDMPAWFSPSREVNVHFDTQFPEFQPIPGKLVMHYRLNNWVSPQNYFNRGVTHLSAFEKNIPYNKLHWTVPPSFFQDKDQEWFGKLSREEVENSANTVPGYGVYAFDFEFWNQHYTPEVKQRLIWFAERIKKNHPDMNLFDYWGGSAYTNQHFNRMDNKKPAEFLKDYTDPHPSHSNFEPLKNGDSFQKVYNITPTDVYPRPTSVADEQGNTQNNFTLLSGIHALRINKLIPFQKNNKSIFYAWNRHMPTSSDPIVPWFFHTTSPEGDLIMNQLEMMPASQALSLSLFSLVLFDGYYLWHDSQPSGRGANAHRFDPNDNGWGKEWYPADGKTDISAFYKEQPNGDSPRYWDFPTEFYALGNWMAKQVEDVLVGGKNLDLAYELNGSWKEPQTGQAALVADRKEPFVSAIVKGNKIVVIGVDSFQSPVATRKLNIRLPDGTKTTISLYGNWPSLYRGNLK</sequence>
<feature type="transmembrane region" description="Helical" evidence="1">
    <location>
        <begin position="12"/>
        <end position="30"/>
    </location>
</feature>
<evidence type="ECO:0000256" key="1">
    <source>
        <dbReference type="SAM" id="Phobius"/>
    </source>
</evidence>
<keyword evidence="1" id="KW-0812">Transmembrane</keyword>
<dbReference type="Proteomes" id="UP000199532">
    <property type="component" value="Unassembled WGS sequence"/>
</dbReference>
<organism evidence="2 3">
    <name type="scientific">Dyadobacter koreensis</name>
    <dbReference type="NCBI Taxonomy" id="408657"/>
    <lineage>
        <taxon>Bacteria</taxon>
        <taxon>Pseudomonadati</taxon>
        <taxon>Bacteroidota</taxon>
        <taxon>Cytophagia</taxon>
        <taxon>Cytophagales</taxon>
        <taxon>Spirosomataceae</taxon>
        <taxon>Dyadobacter</taxon>
    </lineage>
</organism>